<organism evidence="1 2">
    <name type="scientific">Artomyces pyxidatus</name>
    <dbReference type="NCBI Taxonomy" id="48021"/>
    <lineage>
        <taxon>Eukaryota</taxon>
        <taxon>Fungi</taxon>
        <taxon>Dikarya</taxon>
        <taxon>Basidiomycota</taxon>
        <taxon>Agaricomycotina</taxon>
        <taxon>Agaricomycetes</taxon>
        <taxon>Russulales</taxon>
        <taxon>Auriscalpiaceae</taxon>
        <taxon>Artomyces</taxon>
    </lineage>
</organism>
<accession>A0ACB8SK68</accession>
<keyword evidence="2" id="KW-1185">Reference proteome</keyword>
<reference evidence="1" key="1">
    <citation type="submission" date="2021-03" db="EMBL/GenBank/DDBJ databases">
        <authorList>
            <consortium name="DOE Joint Genome Institute"/>
            <person name="Ahrendt S."/>
            <person name="Looney B.P."/>
            <person name="Miyauchi S."/>
            <person name="Morin E."/>
            <person name="Drula E."/>
            <person name="Courty P.E."/>
            <person name="Chicoki N."/>
            <person name="Fauchery L."/>
            <person name="Kohler A."/>
            <person name="Kuo A."/>
            <person name="Labutti K."/>
            <person name="Pangilinan J."/>
            <person name="Lipzen A."/>
            <person name="Riley R."/>
            <person name="Andreopoulos W."/>
            <person name="He G."/>
            <person name="Johnson J."/>
            <person name="Barry K.W."/>
            <person name="Grigoriev I.V."/>
            <person name="Nagy L."/>
            <person name="Hibbett D."/>
            <person name="Henrissat B."/>
            <person name="Matheny P.B."/>
            <person name="Labbe J."/>
            <person name="Martin F."/>
        </authorList>
    </citation>
    <scope>NUCLEOTIDE SEQUENCE</scope>
    <source>
        <strain evidence="1">HHB10654</strain>
    </source>
</reference>
<gene>
    <name evidence="1" type="ORF">BV25DRAFT_1872673</name>
</gene>
<proteinExistence type="predicted"/>
<evidence type="ECO:0000313" key="1">
    <source>
        <dbReference type="EMBL" id="KAI0056647.1"/>
    </source>
</evidence>
<evidence type="ECO:0000313" key="2">
    <source>
        <dbReference type="Proteomes" id="UP000814140"/>
    </source>
</evidence>
<protein>
    <submittedName>
        <fullName evidence="1">NAD(P)-binding protein</fullName>
    </submittedName>
</protein>
<sequence length="284" mass="29961">MSTQLVWLITGTSSGFGHVLAQAALRRGDKVIATARAQSLGRIRDLQHLGADALALDVTSDPAALALVAERALALHGRVDVVVNNAGCFHMGTVEETTHEEAVALFNINVFGAINVARAFLPAMRARGTGTIVWIGSQASWLDPPVTGFYGASKAAMRSFARTLHTEIAPFGLRSFVVEPGAFHTDILEKRPPYEHRIAAYRPLVDVVEGFVNGLIGNQKGDTEKGCEVIVDLVRGDGVAAGAEVPTVVALGSDCVESTIATLKGSLALAEKWAPISSSTDVHS</sequence>
<name>A0ACB8SK68_9AGAM</name>
<comment type="caution">
    <text evidence="1">The sequence shown here is derived from an EMBL/GenBank/DDBJ whole genome shotgun (WGS) entry which is preliminary data.</text>
</comment>
<dbReference type="Proteomes" id="UP000814140">
    <property type="component" value="Unassembled WGS sequence"/>
</dbReference>
<reference evidence="1" key="2">
    <citation type="journal article" date="2022" name="New Phytol.">
        <title>Evolutionary transition to the ectomycorrhizal habit in the genomes of a hyperdiverse lineage of mushroom-forming fungi.</title>
        <authorList>
            <person name="Looney B."/>
            <person name="Miyauchi S."/>
            <person name="Morin E."/>
            <person name="Drula E."/>
            <person name="Courty P.E."/>
            <person name="Kohler A."/>
            <person name="Kuo A."/>
            <person name="LaButti K."/>
            <person name="Pangilinan J."/>
            <person name="Lipzen A."/>
            <person name="Riley R."/>
            <person name="Andreopoulos W."/>
            <person name="He G."/>
            <person name="Johnson J."/>
            <person name="Nolan M."/>
            <person name="Tritt A."/>
            <person name="Barry K.W."/>
            <person name="Grigoriev I.V."/>
            <person name="Nagy L.G."/>
            <person name="Hibbett D."/>
            <person name="Henrissat B."/>
            <person name="Matheny P.B."/>
            <person name="Labbe J."/>
            <person name="Martin F.M."/>
        </authorList>
    </citation>
    <scope>NUCLEOTIDE SEQUENCE</scope>
    <source>
        <strain evidence="1">HHB10654</strain>
    </source>
</reference>
<dbReference type="EMBL" id="MU277260">
    <property type="protein sequence ID" value="KAI0056647.1"/>
    <property type="molecule type" value="Genomic_DNA"/>
</dbReference>